<reference evidence="1 2" key="1">
    <citation type="submission" date="2011-08" db="EMBL/GenBank/DDBJ databases">
        <authorList>
            <person name="Lin Y."/>
            <person name="Hao X."/>
            <person name="Johnstone L."/>
            <person name="Miller S.J."/>
            <person name="Wei G."/>
            <person name="Rensing C."/>
        </authorList>
    </citation>
    <scope>NUCLEOTIDE SEQUENCE [LARGE SCALE GENOMIC DNA]</scope>
    <source>
        <strain evidence="1 2">K42</strain>
    </source>
</reference>
<name>G2GEY5_9ACTN</name>
<gene>
    <name evidence="1" type="ORF">SZN_20342</name>
</gene>
<evidence type="ECO:0000313" key="1">
    <source>
        <dbReference type="EMBL" id="EGX57926.1"/>
    </source>
</evidence>
<organism evidence="1 2">
    <name type="scientific">Streptomyces zinciresistens K42</name>
    <dbReference type="NCBI Taxonomy" id="700597"/>
    <lineage>
        <taxon>Bacteria</taxon>
        <taxon>Bacillati</taxon>
        <taxon>Actinomycetota</taxon>
        <taxon>Actinomycetes</taxon>
        <taxon>Kitasatosporales</taxon>
        <taxon>Streptomycetaceae</taxon>
        <taxon>Streptomyces</taxon>
    </lineage>
</organism>
<sequence>MFSPTDGDRIVVTRIGRDGRTTSYIGTATEVVPYGPSLIGSVWTGGWRLTGRNLATGEDEDSYFACTEALERYDPAIRQTVRLATADDE</sequence>
<dbReference type="EMBL" id="AGBF01000073">
    <property type="protein sequence ID" value="EGX57926.1"/>
    <property type="molecule type" value="Genomic_DNA"/>
</dbReference>
<dbReference type="OrthoDB" id="9838085at2"/>
<dbReference type="AlphaFoldDB" id="G2GEY5"/>
<proteinExistence type="predicted"/>
<protein>
    <submittedName>
        <fullName evidence="1">Uncharacterized protein</fullName>
    </submittedName>
</protein>
<dbReference type="RefSeq" id="WP_007497934.1">
    <property type="nucleotide sequence ID" value="NZ_AGBF01000073.1"/>
</dbReference>
<comment type="caution">
    <text evidence="1">The sequence shown here is derived from an EMBL/GenBank/DDBJ whole genome shotgun (WGS) entry which is preliminary data.</text>
</comment>
<evidence type="ECO:0000313" key="2">
    <source>
        <dbReference type="Proteomes" id="UP000004217"/>
    </source>
</evidence>
<accession>G2GEY5</accession>
<dbReference type="PATRIC" id="fig|700597.3.peg.3990"/>
<keyword evidence="2" id="KW-1185">Reference proteome</keyword>
<dbReference type="Proteomes" id="UP000004217">
    <property type="component" value="Unassembled WGS sequence"/>
</dbReference>